<keyword evidence="3" id="KW-1185">Reference proteome</keyword>
<evidence type="ECO:0000256" key="1">
    <source>
        <dbReference type="SAM" id="MobiDB-lite"/>
    </source>
</evidence>
<accession>A0A409X3K6</accession>
<dbReference type="Proteomes" id="UP000283269">
    <property type="component" value="Unassembled WGS sequence"/>
</dbReference>
<dbReference type="EMBL" id="NHYD01002728">
    <property type="protein sequence ID" value="PPQ85337.1"/>
    <property type="molecule type" value="Genomic_DNA"/>
</dbReference>
<dbReference type="InParanoid" id="A0A409X3K6"/>
<feature type="compositionally biased region" description="Polar residues" evidence="1">
    <location>
        <begin position="57"/>
        <end position="66"/>
    </location>
</feature>
<protein>
    <submittedName>
        <fullName evidence="2">Uncharacterized protein</fullName>
    </submittedName>
</protein>
<proteinExistence type="predicted"/>
<evidence type="ECO:0000313" key="2">
    <source>
        <dbReference type="EMBL" id="PPQ85337.1"/>
    </source>
</evidence>
<sequence>MTRERPWMTRLKRDAKFKSLKRVVTRNLAPLSFTTLNPRSPNYTRERQARSRGIRSLSATSSQISLVTRPPTRRKDAACAASDSASVWRRVSVRGTDGKYSWKQLEECIAKTKKPPASFFRITEHLTGGNKTPTHLRAAPTVSDDINAARHHHRRHPPHQAYYRLALRDQPLRVLFKGVRVVCAGTGVVVKCTGACASACAPALVDCAQDRGSGSSRRHQNQQ</sequence>
<evidence type="ECO:0000313" key="3">
    <source>
        <dbReference type="Proteomes" id="UP000283269"/>
    </source>
</evidence>
<organism evidence="2 3">
    <name type="scientific">Psilocybe cyanescens</name>
    <dbReference type="NCBI Taxonomy" id="93625"/>
    <lineage>
        <taxon>Eukaryota</taxon>
        <taxon>Fungi</taxon>
        <taxon>Dikarya</taxon>
        <taxon>Basidiomycota</taxon>
        <taxon>Agaricomycotina</taxon>
        <taxon>Agaricomycetes</taxon>
        <taxon>Agaricomycetidae</taxon>
        <taxon>Agaricales</taxon>
        <taxon>Agaricineae</taxon>
        <taxon>Strophariaceae</taxon>
        <taxon>Psilocybe</taxon>
    </lineage>
</organism>
<comment type="caution">
    <text evidence="2">The sequence shown here is derived from an EMBL/GenBank/DDBJ whole genome shotgun (WGS) entry which is preliminary data.</text>
</comment>
<dbReference type="AlphaFoldDB" id="A0A409X3K6"/>
<reference evidence="2 3" key="1">
    <citation type="journal article" date="2018" name="Evol. Lett.">
        <title>Horizontal gene cluster transfer increased hallucinogenic mushroom diversity.</title>
        <authorList>
            <person name="Reynolds H.T."/>
            <person name="Vijayakumar V."/>
            <person name="Gluck-Thaler E."/>
            <person name="Korotkin H.B."/>
            <person name="Matheny P.B."/>
            <person name="Slot J.C."/>
        </authorList>
    </citation>
    <scope>NUCLEOTIDE SEQUENCE [LARGE SCALE GENOMIC DNA]</scope>
    <source>
        <strain evidence="2 3">2631</strain>
    </source>
</reference>
<gene>
    <name evidence="2" type="ORF">CVT25_000726</name>
</gene>
<name>A0A409X3K6_PSICY</name>
<feature type="region of interest" description="Disordered" evidence="1">
    <location>
        <begin position="36"/>
        <end position="73"/>
    </location>
</feature>